<reference evidence="1" key="1">
    <citation type="submission" date="2018-12" db="EMBL/GenBank/DDBJ databases">
        <title>Novel natural products biosynthetic potential of the class Ktedonobacteria.</title>
        <authorList>
            <person name="Zheng Y."/>
            <person name="Saitou A."/>
            <person name="Wang C.M."/>
            <person name="Toyoda A."/>
            <person name="Minakuchi Y."/>
            <person name="Sekiguchi Y."/>
            <person name="Ueda K."/>
            <person name="Takano H."/>
            <person name="Sakai Y."/>
            <person name="Yokota A."/>
            <person name="Yabe S."/>
        </authorList>
    </citation>
    <scope>NUCLEOTIDE SEQUENCE</scope>
    <source>
        <strain evidence="1">COM3</strain>
    </source>
</reference>
<organism evidence="1">
    <name type="scientific">Thermosporothrix sp. COM3</name>
    <dbReference type="NCBI Taxonomy" id="2490863"/>
    <lineage>
        <taxon>Bacteria</taxon>
        <taxon>Bacillati</taxon>
        <taxon>Chloroflexota</taxon>
        <taxon>Ktedonobacteria</taxon>
        <taxon>Ktedonobacterales</taxon>
        <taxon>Thermosporotrichaceae</taxon>
        <taxon>Thermosporothrix</taxon>
    </lineage>
</organism>
<dbReference type="EMBL" id="AP019376">
    <property type="protein sequence ID" value="BBH85380.1"/>
    <property type="molecule type" value="Genomic_DNA"/>
</dbReference>
<proteinExistence type="predicted"/>
<dbReference type="AlphaFoldDB" id="A0A455SD18"/>
<name>A0A455SD18_9CHLR</name>
<sequence length="50" mass="5742">MTLRHMQALLCFHRDFALSGAGNDTVRWLGNATEWRAQWSYGLVEVLSMT</sequence>
<gene>
    <name evidence="1" type="ORF">KTC_01310</name>
</gene>
<accession>A0A455SD18</accession>
<protein>
    <submittedName>
        <fullName evidence="1">Uncharacterized protein</fullName>
    </submittedName>
</protein>
<evidence type="ECO:0000313" key="1">
    <source>
        <dbReference type="EMBL" id="BBH85380.1"/>
    </source>
</evidence>